<dbReference type="EMBL" id="JACEIK010001413">
    <property type="protein sequence ID" value="MCD7469165.1"/>
    <property type="molecule type" value="Genomic_DNA"/>
</dbReference>
<evidence type="ECO:0000313" key="2">
    <source>
        <dbReference type="Proteomes" id="UP000823775"/>
    </source>
</evidence>
<reference evidence="1 2" key="1">
    <citation type="journal article" date="2021" name="BMC Genomics">
        <title>Datura genome reveals duplications of psychoactive alkaloid biosynthetic genes and high mutation rate following tissue culture.</title>
        <authorList>
            <person name="Rajewski A."/>
            <person name="Carter-House D."/>
            <person name="Stajich J."/>
            <person name="Litt A."/>
        </authorList>
    </citation>
    <scope>NUCLEOTIDE SEQUENCE [LARGE SCALE GENOMIC DNA]</scope>
    <source>
        <strain evidence="1">AR-01</strain>
    </source>
</reference>
<evidence type="ECO:0000313" key="1">
    <source>
        <dbReference type="EMBL" id="MCD7469165.1"/>
    </source>
</evidence>
<sequence>YSPVESNETPMEHWFELKLAFVHCFDPALHWWFANRDRRLAALSLVQYLLPQFAVFHLRFPDTILQLTDASPVLP</sequence>
<feature type="non-terminal residue" evidence="1">
    <location>
        <position position="1"/>
    </location>
</feature>
<accession>A0ABS8TE44</accession>
<keyword evidence="2" id="KW-1185">Reference proteome</keyword>
<gene>
    <name evidence="1" type="ORF">HAX54_008014</name>
</gene>
<comment type="caution">
    <text evidence="1">The sequence shown here is derived from an EMBL/GenBank/DDBJ whole genome shotgun (WGS) entry which is preliminary data.</text>
</comment>
<proteinExistence type="predicted"/>
<dbReference type="Proteomes" id="UP000823775">
    <property type="component" value="Unassembled WGS sequence"/>
</dbReference>
<name>A0ABS8TE44_DATST</name>
<feature type="non-terminal residue" evidence="1">
    <location>
        <position position="75"/>
    </location>
</feature>
<protein>
    <submittedName>
        <fullName evidence="1">Uncharacterized protein</fullName>
    </submittedName>
</protein>
<organism evidence="1 2">
    <name type="scientific">Datura stramonium</name>
    <name type="common">Jimsonweed</name>
    <name type="synonym">Common thornapple</name>
    <dbReference type="NCBI Taxonomy" id="4076"/>
    <lineage>
        <taxon>Eukaryota</taxon>
        <taxon>Viridiplantae</taxon>
        <taxon>Streptophyta</taxon>
        <taxon>Embryophyta</taxon>
        <taxon>Tracheophyta</taxon>
        <taxon>Spermatophyta</taxon>
        <taxon>Magnoliopsida</taxon>
        <taxon>eudicotyledons</taxon>
        <taxon>Gunneridae</taxon>
        <taxon>Pentapetalae</taxon>
        <taxon>asterids</taxon>
        <taxon>lamiids</taxon>
        <taxon>Solanales</taxon>
        <taxon>Solanaceae</taxon>
        <taxon>Solanoideae</taxon>
        <taxon>Datureae</taxon>
        <taxon>Datura</taxon>
    </lineage>
</organism>